<dbReference type="Gene3D" id="1.10.443.10">
    <property type="entry name" value="Intergrase catalytic core"/>
    <property type="match status" value="1"/>
</dbReference>
<accession>A0ABQ7IE93</accession>
<keyword evidence="4" id="KW-1185">Reference proteome</keyword>
<comment type="caution">
    <text evidence="3">The sequence shown here is derived from an EMBL/GenBank/DDBJ whole genome shotgun (WGS) entry which is preliminary data.</text>
</comment>
<evidence type="ECO:0000313" key="3">
    <source>
        <dbReference type="EMBL" id="KAF7921612.1"/>
    </source>
</evidence>
<gene>
    <name evidence="3" type="ORF">EAE98_008459</name>
</gene>
<protein>
    <recommendedName>
        <fullName evidence="5">Tyr recombinase domain-containing protein</fullName>
    </recommendedName>
</protein>
<feature type="compositionally biased region" description="Basic and acidic residues" evidence="2">
    <location>
        <begin position="915"/>
        <end position="928"/>
    </location>
</feature>
<dbReference type="InterPro" id="IPR021842">
    <property type="entry name" value="DUF3435"/>
</dbReference>
<evidence type="ECO:0000256" key="2">
    <source>
        <dbReference type="SAM" id="MobiDB-lite"/>
    </source>
</evidence>
<dbReference type="InterPro" id="IPR011010">
    <property type="entry name" value="DNA_brk_join_enz"/>
</dbReference>
<reference evidence="3 4" key="1">
    <citation type="journal article" date="2020" name="Genome Biol. Evol.">
        <title>Comparative genomics of Sclerotiniaceae.</title>
        <authorList>
            <person name="Valero Jimenez C.A."/>
            <person name="Steentjes M."/>
            <person name="Scholten O.E."/>
            <person name="Van Kan J.A.L."/>
        </authorList>
    </citation>
    <scope>NUCLEOTIDE SEQUENCE [LARGE SCALE GENOMIC DNA]</scope>
    <source>
        <strain evidence="3 4">B1</strain>
    </source>
</reference>
<evidence type="ECO:0008006" key="5">
    <source>
        <dbReference type="Google" id="ProtNLM"/>
    </source>
</evidence>
<dbReference type="RefSeq" id="XP_038807541.1">
    <property type="nucleotide sequence ID" value="XM_038956082.1"/>
</dbReference>
<sequence>MPLIVPKPDSLPPLRINQRIDGVWADERGNYVIRDFTAEEEAEYEMINNLTLAASTHRLGAPSTIAKEDRVLQEFKRDMIFRYRMMGRKLSIIDTNDPKFDEILFNEDPETLLHDIIFYIQMWMKKAVPRKLTDTRPKLSGATQRRTHLEKWILEKRKEPLFTRRFNREITKGIHLAAKTLWKGRIWGAENCTKVFFGRYELKQLLDWESFNSISRELSEQHELAWCLGCCCGIRPCSLGELSTRKGQFLRWRDIVITRAFKTLDGRRRAFVPWLYHGFCTIKANSILELERADDETRISYAGKFNMVITFPFLKTNREEDASTGAEHPVLRMTVDHIQNPENIALSPALRALGIMMRRGIIDIESIDQLLYPPAEKEFLTIAIRPEFLDSPVFIAGLPGGRGLDPSGRPASTDGISAFFKRRAIAAGYPESVTMYAWRRGFATVLDQTVERSTVRALLAHRPDSVTFEDHYDDPTINVDVSAIVHGEKQRRIQDSSHPVLYRIQYSWTPAEEKNFLQAIVAQDRAYQLAENSAEKKRAAKNARYRGRLSMREQQRTEKTAITLTEYQERVKDLRKNSALYTELLTRARDITITEDIEDEDIDMNVEDTYNDVGDALGLAFPDEENELCEDGHGSTTVVPGNVRRTSNSEGIISATVSIDESPKEKVSGITYSLTVKVFLEWLLDTEAPTITAQVGSRTERGSTCRLCETDPTTSEEEKGKLWASQSKLSKHQTGLFHSGNWQWIRTIKAIYPPEGKKVKCNYEECPKKDFVYADHHALKLHIIAAARSSINDTHARAIRRDGWLEPDFFGDEPDSKKRKSDMENKPVKKSHKKKADIGVLRPEAESGYTVLKDPRVLETKNGVPVLFGGPIEIPKLTTDSQMGHIPRALLNAPKVDHDAWSASQARNPLMQRGPNDHELGHWFKKQE</sequence>
<name>A0ABQ7IE93_9HELO</name>
<organism evidence="3 4">
    <name type="scientific">Botrytis deweyae</name>
    <dbReference type="NCBI Taxonomy" id="2478750"/>
    <lineage>
        <taxon>Eukaryota</taxon>
        <taxon>Fungi</taxon>
        <taxon>Dikarya</taxon>
        <taxon>Ascomycota</taxon>
        <taxon>Pezizomycotina</taxon>
        <taxon>Leotiomycetes</taxon>
        <taxon>Helotiales</taxon>
        <taxon>Sclerotiniaceae</taxon>
        <taxon>Botrytis</taxon>
    </lineage>
</organism>
<dbReference type="Pfam" id="PF11917">
    <property type="entry name" value="DUF3435"/>
    <property type="match status" value="1"/>
</dbReference>
<keyword evidence="1" id="KW-0233">DNA recombination</keyword>
<evidence type="ECO:0000313" key="4">
    <source>
        <dbReference type="Proteomes" id="UP000783213"/>
    </source>
</evidence>
<dbReference type="SUPFAM" id="SSF56349">
    <property type="entry name" value="DNA breaking-rejoining enzymes"/>
    <property type="match status" value="1"/>
</dbReference>
<dbReference type="GeneID" id="62235232"/>
<dbReference type="InterPro" id="IPR013762">
    <property type="entry name" value="Integrase-like_cat_sf"/>
</dbReference>
<dbReference type="EMBL" id="RCSX01000022">
    <property type="protein sequence ID" value="KAF7921612.1"/>
    <property type="molecule type" value="Genomic_DNA"/>
</dbReference>
<dbReference type="Proteomes" id="UP000783213">
    <property type="component" value="Unassembled WGS sequence"/>
</dbReference>
<proteinExistence type="predicted"/>
<feature type="region of interest" description="Disordered" evidence="2">
    <location>
        <begin position="809"/>
        <end position="839"/>
    </location>
</feature>
<feature type="region of interest" description="Disordered" evidence="2">
    <location>
        <begin position="906"/>
        <end position="928"/>
    </location>
</feature>
<evidence type="ECO:0000256" key="1">
    <source>
        <dbReference type="ARBA" id="ARBA00023172"/>
    </source>
</evidence>